<dbReference type="GO" id="GO:0016780">
    <property type="term" value="F:phosphotransferase activity, for other substituted phosphate groups"/>
    <property type="evidence" value="ECO:0007669"/>
    <property type="project" value="InterPro"/>
</dbReference>
<dbReference type="OMA" id="TANHISY"/>
<dbReference type="Pfam" id="PF01066">
    <property type="entry name" value="CDP-OH_P_transf"/>
    <property type="match status" value="1"/>
</dbReference>
<feature type="transmembrane region" description="Helical" evidence="1">
    <location>
        <begin position="281"/>
        <end position="301"/>
    </location>
</feature>
<proteinExistence type="predicted"/>
<organism evidence="2">
    <name type="scientific">Octopus bimaculoides</name>
    <name type="common">California two-spotted octopus</name>
    <dbReference type="NCBI Taxonomy" id="37653"/>
    <lineage>
        <taxon>Eukaryota</taxon>
        <taxon>Metazoa</taxon>
        <taxon>Spiralia</taxon>
        <taxon>Lophotrochozoa</taxon>
        <taxon>Mollusca</taxon>
        <taxon>Cephalopoda</taxon>
        <taxon>Coleoidea</taxon>
        <taxon>Octopodiformes</taxon>
        <taxon>Octopoda</taxon>
        <taxon>Incirrata</taxon>
        <taxon>Octopodidae</taxon>
        <taxon>Octopus</taxon>
    </lineage>
</organism>
<accession>A0A0L8H7Z5</accession>
<evidence type="ECO:0000256" key="1">
    <source>
        <dbReference type="SAM" id="Phobius"/>
    </source>
</evidence>
<keyword evidence="1" id="KW-0812">Transmembrane</keyword>
<sequence length="339" mass="38348">MTNLPTNLRTSKHVFYIVLFIIAIYFLVMDIILYVTLQNNVLCEKNDGMYSPFRPLTVKLLMTDPFDHWITSPLMEYFDELTGFSDIFYFITPNMISIFHMCLTILAGKLVSSPSLHTRRIAVLVFQMHGLLDTLDGIVYRARTGKGHLFQSHRSTVGYVIDGACDTIGGTALCIGLAVNLCRNPPSKRQQNTLPWTKTDLLMDSPNGAATTTEKQNGHVSKFTAFFRCFSFGMQLLLAAAMWDKSVARLSAILQVPIKDSSLAALQVESLHSASTSIIFLLWRYSSAIALLQMVLFAIFIDKVWEFLTFILYIGWPVLIAVIFVTELHIRALREKMHM</sequence>
<feature type="transmembrane region" description="Helical" evidence="1">
    <location>
        <begin position="307"/>
        <end position="330"/>
    </location>
</feature>
<name>A0A0L8H7Z5_OCTBM</name>
<protein>
    <recommendedName>
        <fullName evidence="3">Ceramide phosphoethanolamine synthase</fullName>
    </recommendedName>
</protein>
<evidence type="ECO:0008006" key="3">
    <source>
        <dbReference type="Google" id="ProtNLM"/>
    </source>
</evidence>
<dbReference type="GO" id="GO:0016020">
    <property type="term" value="C:membrane"/>
    <property type="evidence" value="ECO:0007669"/>
    <property type="project" value="InterPro"/>
</dbReference>
<dbReference type="STRING" id="37653.A0A0L8H7Z5"/>
<dbReference type="Gene3D" id="1.20.120.1760">
    <property type="match status" value="1"/>
</dbReference>
<dbReference type="AlphaFoldDB" id="A0A0L8H7Z5"/>
<evidence type="ECO:0000313" key="2">
    <source>
        <dbReference type="EMBL" id="KOF85411.1"/>
    </source>
</evidence>
<keyword evidence="1" id="KW-0472">Membrane</keyword>
<feature type="transmembrane region" description="Helical" evidence="1">
    <location>
        <begin position="14"/>
        <end position="37"/>
    </location>
</feature>
<dbReference type="EMBL" id="KQ418900">
    <property type="protein sequence ID" value="KOF85411.1"/>
    <property type="molecule type" value="Genomic_DNA"/>
</dbReference>
<dbReference type="KEGG" id="obi:106872238"/>
<dbReference type="InterPro" id="IPR043130">
    <property type="entry name" value="CDP-OH_PTrfase_TM_dom"/>
</dbReference>
<gene>
    <name evidence="2" type="ORF">OCBIM_22020361mg</name>
</gene>
<reference evidence="2" key="1">
    <citation type="submission" date="2015-07" db="EMBL/GenBank/DDBJ databases">
        <title>MeaNS - Measles Nucleotide Surveillance Program.</title>
        <authorList>
            <person name="Tran T."/>
            <person name="Druce J."/>
        </authorList>
    </citation>
    <scope>NUCLEOTIDE SEQUENCE</scope>
    <source>
        <strain evidence="2">UCB-OBI-ISO-001</strain>
        <tissue evidence="2">Gonad</tissue>
    </source>
</reference>
<feature type="transmembrane region" description="Helical" evidence="1">
    <location>
        <begin position="87"/>
        <end position="111"/>
    </location>
</feature>
<dbReference type="InterPro" id="IPR000462">
    <property type="entry name" value="CDP-OH_P_trans"/>
</dbReference>
<dbReference type="GO" id="GO:0008654">
    <property type="term" value="P:phospholipid biosynthetic process"/>
    <property type="evidence" value="ECO:0007669"/>
    <property type="project" value="InterPro"/>
</dbReference>
<keyword evidence="1" id="KW-1133">Transmembrane helix</keyword>
<dbReference type="OrthoDB" id="10253254at2759"/>